<proteinExistence type="predicted"/>
<dbReference type="RefSeq" id="WP_268237114.1">
    <property type="nucleotide sequence ID" value="NZ_BMKL01000001.1"/>
</dbReference>
<dbReference type="EMBL" id="BMKL01000001">
    <property type="protein sequence ID" value="GGE02472.1"/>
    <property type="molecule type" value="Genomic_DNA"/>
</dbReference>
<name>A0ABQ1SBS8_9SPHN</name>
<comment type="caution">
    <text evidence="1">The sequence shown here is derived from an EMBL/GenBank/DDBJ whole genome shotgun (WGS) entry which is preliminary data.</text>
</comment>
<evidence type="ECO:0000313" key="1">
    <source>
        <dbReference type="EMBL" id="GGE02472.1"/>
    </source>
</evidence>
<dbReference type="Proteomes" id="UP000619041">
    <property type="component" value="Unassembled WGS sequence"/>
</dbReference>
<sequence length="40" mass="4479">MIDLFSLALTHGLLLLMAVRLMSRDDLDRDPPAGQEPMEP</sequence>
<keyword evidence="2" id="KW-1185">Reference proteome</keyword>
<organism evidence="1 2">
    <name type="scientific">Tsuneonella deserti</name>
    <dbReference type="NCBI Taxonomy" id="2035528"/>
    <lineage>
        <taxon>Bacteria</taxon>
        <taxon>Pseudomonadati</taxon>
        <taxon>Pseudomonadota</taxon>
        <taxon>Alphaproteobacteria</taxon>
        <taxon>Sphingomonadales</taxon>
        <taxon>Erythrobacteraceae</taxon>
        <taxon>Tsuneonella</taxon>
    </lineage>
</organism>
<reference evidence="2" key="1">
    <citation type="journal article" date="2019" name="Int. J. Syst. Evol. Microbiol.">
        <title>The Global Catalogue of Microorganisms (GCM) 10K type strain sequencing project: providing services to taxonomists for standard genome sequencing and annotation.</title>
        <authorList>
            <consortium name="The Broad Institute Genomics Platform"/>
            <consortium name="The Broad Institute Genome Sequencing Center for Infectious Disease"/>
            <person name="Wu L."/>
            <person name="Ma J."/>
        </authorList>
    </citation>
    <scope>NUCLEOTIDE SEQUENCE [LARGE SCALE GENOMIC DNA]</scope>
    <source>
        <strain evidence="2">CGMCC 1.15959</strain>
    </source>
</reference>
<accession>A0ABQ1SBS8</accession>
<protein>
    <submittedName>
        <fullName evidence="1">Uncharacterized protein</fullName>
    </submittedName>
</protein>
<gene>
    <name evidence="1" type="ORF">GCM10011515_22670</name>
</gene>
<evidence type="ECO:0000313" key="2">
    <source>
        <dbReference type="Proteomes" id="UP000619041"/>
    </source>
</evidence>